<dbReference type="EMBL" id="BMJC01000007">
    <property type="protein sequence ID" value="GGB23204.1"/>
    <property type="molecule type" value="Genomic_DNA"/>
</dbReference>
<accession>A0A8J2UII3</accession>
<reference evidence="4" key="1">
    <citation type="journal article" date="2014" name="Int. J. Syst. Evol. Microbiol.">
        <title>Complete genome sequence of Corynebacterium casei LMG S-19264T (=DSM 44701T), isolated from a smear-ripened cheese.</title>
        <authorList>
            <consortium name="US DOE Joint Genome Institute (JGI-PGF)"/>
            <person name="Walter F."/>
            <person name="Albersmeier A."/>
            <person name="Kalinowski J."/>
            <person name="Ruckert C."/>
        </authorList>
    </citation>
    <scope>NUCLEOTIDE SEQUENCE</scope>
    <source>
        <strain evidence="4">CGMCC 1.15448</strain>
    </source>
</reference>
<feature type="domain" description="Secretion system C-terminal sorting" evidence="2">
    <location>
        <begin position="554"/>
        <end position="619"/>
    </location>
</feature>
<reference evidence="4" key="2">
    <citation type="submission" date="2020-09" db="EMBL/GenBank/DDBJ databases">
        <authorList>
            <person name="Sun Q."/>
            <person name="Zhou Y."/>
        </authorList>
    </citation>
    <scope>NUCLEOTIDE SEQUENCE</scope>
    <source>
        <strain evidence="4">CGMCC 1.15448</strain>
    </source>
</reference>
<keyword evidence="1" id="KW-0732">Signal</keyword>
<evidence type="ECO:0000256" key="1">
    <source>
        <dbReference type="SAM" id="SignalP"/>
    </source>
</evidence>
<protein>
    <recommendedName>
        <fullName evidence="6">T9SS C-terminal target domain-containing protein</fullName>
    </recommendedName>
</protein>
<feature type="signal peptide" evidence="1">
    <location>
        <begin position="1"/>
        <end position="29"/>
    </location>
</feature>
<evidence type="ECO:0000313" key="5">
    <source>
        <dbReference type="Proteomes" id="UP000607559"/>
    </source>
</evidence>
<comment type="caution">
    <text evidence="4">The sequence shown here is derived from an EMBL/GenBank/DDBJ whole genome shotgun (WGS) entry which is preliminary data.</text>
</comment>
<feature type="domain" description="DUF8202" evidence="3">
    <location>
        <begin position="257"/>
        <end position="411"/>
    </location>
</feature>
<evidence type="ECO:0000259" key="2">
    <source>
        <dbReference type="Pfam" id="PF18962"/>
    </source>
</evidence>
<dbReference type="AlphaFoldDB" id="A0A8J2UII3"/>
<dbReference type="NCBIfam" id="TIGR04183">
    <property type="entry name" value="Por_Secre_tail"/>
    <property type="match status" value="1"/>
</dbReference>
<evidence type="ECO:0008006" key="6">
    <source>
        <dbReference type="Google" id="ProtNLM"/>
    </source>
</evidence>
<dbReference type="InterPro" id="IPR058515">
    <property type="entry name" value="DUF8202"/>
</dbReference>
<evidence type="ECO:0000313" key="4">
    <source>
        <dbReference type="EMBL" id="GGB23204.1"/>
    </source>
</evidence>
<name>A0A8J2UII3_9BACT</name>
<dbReference type="InterPro" id="IPR026444">
    <property type="entry name" value="Secre_tail"/>
</dbReference>
<sequence>MANLYPFFRPLVKACLCSGAVFLTLSTHAQSYYPAGLGNGTLQLWLTAADPTTLLNAGGTPAANGDFIATWKDKSGRGADATQSTGGIQPVYWTNQLNGFGALIFTSNTQYLTGPKGAYQTIVSTRAINGFGYNYLFSSPALTDFSVRLNQNGSPTANSWYTMGPNSQDWCWNNYVGGLAAMWINGKQTTSFNTTTHILVDEAQGPTNATYSISNTFSNRGMQYNDPVYELIAYNGTPNNTQRVLLENYQASEWGLTGYLPSSGYTIFTPPTSSTYNRNLVGIGDSGSDNFLADVAGSTDGLGFSSGSTASDFLGWAGYAMAAHNAQTNKVNYNPILNKVPAGSYVWNRSWYVQLSGGNSAGNITLNFNFSDYNGTSPNPVNNFALLYNPSDGTFASGTNTLVSTVTTTVSGSSVSFVVNAANLANGYYTIVYNPISVLAVTLDNFSVTKLSPDAALAKWTVGPGFDRGYFTLQRSTDGLQFTSIGTVDAAAAAKTAGEAAADNAAAGNYSYTDNSPSPGINYYRLAMVNAAGVLSYSPTGILTFGEPSHMVTLYPIPTKDILHISAPGISGARNIDLVSVIGQVLESYSVSTLDGTNLSVSRLPAGSYFVRIRGGGQSFVLPFLKR</sequence>
<keyword evidence="5" id="KW-1185">Reference proteome</keyword>
<dbReference type="RefSeq" id="WP_188937659.1">
    <property type="nucleotide sequence ID" value="NZ_BMJC01000007.1"/>
</dbReference>
<evidence type="ECO:0000259" key="3">
    <source>
        <dbReference type="Pfam" id="PF26628"/>
    </source>
</evidence>
<dbReference type="Pfam" id="PF26628">
    <property type="entry name" value="DUF8202"/>
    <property type="match status" value="1"/>
</dbReference>
<organism evidence="4 5">
    <name type="scientific">Puia dinghuensis</name>
    <dbReference type="NCBI Taxonomy" id="1792502"/>
    <lineage>
        <taxon>Bacteria</taxon>
        <taxon>Pseudomonadati</taxon>
        <taxon>Bacteroidota</taxon>
        <taxon>Chitinophagia</taxon>
        <taxon>Chitinophagales</taxon>
        <taxon>Chitinophagaceae</taxon>
        <taxon>Puia</taxon>
    </lineage>
</organism>
<feature type="chain" id="PRO_5035221749" description="T9SS C-terminal target domain-containing protein" evidence="1">
    <location>
        <begin position="30"/>
        <end position="627"/>
    </location>
</feature>
<dbReference type="Proteomes" id="UP000607559">
    <property type="component" value="Unassembled WGS sequence"/>
</dbReference>
<gene>
    <name evidence="4" type="ORF">GCM10011511_53890</name>
</gene>
<proteinExistence type="predicted"/>
<dbReference type="Pfam" id="PF18962">
    <property type="entry name" value="Por_Secre_tail"/>
    <property type="match status" value="1"/>
</dbReference>